<accession>A0A6L2KK55</accession>
<dbReference type="InterPro" id="IPR004242">
    <property type="entry name" value="Transposase_21"/>
</dbReference>
<dbReference type="EMBL" id="BKCJ010002608">
    <property type="protein sequence ID" value="GEU49736.1"/>
    <property type="molecule type" value="Genomic_DNA"/>
</dbReference>
<proteinExistence type="predicted"/>
<evidence type="ECO:0000313" key="2">
    <source>
        <dbReference type="EMBL" id="GEU49736.1"/>
    </source>
</evidence>
<feature type="compositionally biased region" description="Polar residues" evidence="1">
    <location>
        <begin position="13"/>
        <end position="37"/>
    </location>
</feature>
<gene>
    <name evidence="2" type="ORF">Tci_021714</name>
</gene>
<name>A0A6L2KK55_TANCI</name>
<reference evidence="2" key="1">
    <citation type="journal article" date="2019" name="Sci. Rep.">
        <title>Draft genome of Tanacetum cinerariifolium, the natural source of mosquito coil.</title>
        <authorList>
            <person name="Yamashiro T."/>
            <person name="Shiraishi A."/>
            <person name="Satake H."/>
            <person name="Nakayama K."/>
        </authorList>
    </citation>
    <scope>NUCLEOTIDE SEQUENCE</scope>
</reference>
<protein>
    <submittedName>
        <fullName evidence="2">Uncharacterized protein</fullName>
    </submittedName>
</protein>
<sequence>MAAFLNDIRSDNEPTQPSQTTVPKPTQTEDPQPTKTASPDRVNKFEKLFGRTTDKLFSDCDWMTSLDFMAKMSHAKVLGKTTDIGFNLILEVLQQAFPPSKGLKLLLSYYEMKKTFKTIRLGYESIHAFINDCCLFWGDTNKKLDNCLICGASRWKDLKTNGKKVANKVVRYFPLKPRLQCMYSSKHTAKDMTWHATGKSKDEEPRIVRLGLVADGFNPFGMLSQSYSMWPVILTTYNTPSYVYIVWTKDAATSTHYIMKVALLWTINDFPARSSLSGWTGQGYFACPTFNKDTLVIRVRGKQAYVGHIKWLRVSHQRRKKHHTSKFNGKVEKGRALNFTKAETEEQLSRLPIYVPGKHPSNKEKNQTERSN</sequence>
<evidence type="ECO:0000256" key="1">
    <source>
        <dbReference type="SAM" id="MobiDB-lite"/>
    </source>
</evidence>
<dbReference type="AlphaFoldDB" id="A0A6L2KK55"/>
<comment type="caution">
    <text evidence="2">The sequence shown here is derived from an EMBL/GenBank/DDBJ whole genome shotgun (WGS) entry which is preliminary data.</text>
</comment>
<feature type="compositionally biased region" description="Basic and acidic residues" evidence="1">
    <location>
        <begin position="361"/>
        <end position="372"/>
    </location>
</feature>
<dbReference type="Pfam" id="PF02992">
    <property type="entry name" value="Transposase_21"/>
    <property type="match status" value="2"/>
</dbReference>
<organism evidence="2">
    <name type="scientific">Tanacetum cinerariifolium</name>
    <name type="common">Dalmatian daisy</name>
    <name type="synonym">Chrysanthemum cinerariifolium</name>
    <dbReference type="NCBI Taxonomy" id="118510"/>
    <lineage>
        <taxon>Eukaryota</taxon>
        <taxon>Viridiplantae</taxon>
        <taxon>Streptophyta</taxon>
        <taxon>Embryophyta</taxon>
        <taxon>Tracheophyta</taxon>
        <taxon>Spermatophyta</taxon>
        <taxon>Magnoliopsida</taxon>
        <taxon>eudicotyledons</taxon>
        <taxon>Gunneridae</taxon>
        <taxon>Pentapetalae</taxon>
        <taxon>asterids</taxon>
        <taxon>campanulids</taxon>
        <taxon>Asterales</taxon>
        <taxon>Asteraceae</taxon>
        <taxon>Asteroideae</taxon>
        <taxon>Anthemideae</taxon>
        <taxon>Anthemidinae</taxon>
        <taxon>Tanacetum</taxon>
    </lineage>
</organism>
<dbReference type="PANTHER" id="PTHR10775">
    <property type="entry name" value="OS08G0208400 PROTEIN"/>
    <property type="match status" value="1"/>
</dbReference>
<feature type="region of interest" description="Disordered" evidence="1">
    <location>
        <begin position="1"/>
        <end position="39"/>
    </location>
</feature>
<feature type="region of interest" description="Disordered" evidence="1">
    <location>
        <begin position="350"/>
        <end position="372"/>
    </location>
</feature>
<dbReference type="PANTHER" id="PTHR10775:SF185">
    <property type="entry name" value="OS08G0208400 PROTEIN"/>
    <property type="match status" value="1"/>
</dbReference>